<comment type="caution">
    <text evidence="4">The sequence shown here is derived from an EMBL/GenBank/DDBJ whole genome shotgun (WGS) entry which is preliminary data.</text>
</comment>
<dbReference type="AlphaFoldDB" id="A0A318UC40"/>
<dbReference type="Pfam" id="PF00578">
    <property type="entry name" value="AhpC-TSA"/>
    <property type="match status" value="1"/>
</dbReference>
<evidence type="ECO:0000313" key="4">
    <source>
        <dbReference type="EMBL" id="PYF73946.1"/>
    </source>
</evidence>
<keyword evidence="2" id="KW-0732">Signal</keyword>
<dbReference type="GO" id="GO:0016209">
    <property type="term" value="F:antioxidant activity"/>
    <property type="evidence" value="ECO:0007669"/>
    <property type="project" value="InterPro"/>
</dbReference>
<dbReference type="Proteomes" id="UP000248198">
    <property type="component" value="Unassembled WGS sequence"/>
</dbReference>
<dbReference type="InterPro" id="IPR036249">
    <property type="entry name" value="Thioredoxin-like_sf"/>
</dbReference>
<reference evidence="4 5" key="1">
    <citation type="submission" date="2018-06" db="EMBL/GenBank/DDBJ databases">
        <title>Genomic Encyclopedia of Archaeal and Bacterial Type Strains, Phase II (KMG-II): from individual species to whole genera.</title>
        <authorList>
            <person name="Goeker M."/>
        </authorList>
    </citation>
    <scope>NUCLEOTIDE SEQUENCE [LARGE SCALE GENOMIC DNA]</scope>
    <source>
        <strain evidence="4 5">DSM 27372</strain>
    </source>
</reference>
<keyword evidence="1" id="KW-0676">Redox-active center</keyword>
<dbReference type="PROSITE" id="PS51352">
    <property type="entry name" value="THIOREDOXIN_2"/>
    <property type="match status" value="1"/>
</dbReference>
<dbReference type="InterPro" id="IPR013766">
    <property type="entry name" value="Thioredoxin_domain"/>
</dbReference>
<evidence type="ECO:0000256" key="2">
    <source>
        <dbReference type="SAM" id="SignalP"/>
    </source>
</evidence>
<dbReference type="PROSITE" id="PS00194">
    <property type="entry name" value="THIOREDOXIN_1"/>
    <property type="match status" value="1"/>
</dbReference>
<dbReference type="InterPro" id="IPR000866">
    <property type="entry name" value="AhpC/TSA"/>
</dbReference>
<feature type="signal peptide" evidence="2">
    <location>
        <begin position="1"/>
        <end position="19"/>
    </location>
</feature>
<dbReference type="OrthoDB" id="662072at2"/>
<gene>
    <name evidence="4" type="ORF">B0O44_104116</name>
</gene>
<evidence type="ECO:0000313" key="5">
    <source>
        <dbReference type="Proteomes" id="UP000248198"/>
    </source>
</evidence>
<dbReference type="GO" id="GO:0016491">
    <property type="term" value="F:oxidoreductase activity"/>
    <property type="evidence" value="ECO:0007669"/>
    <property type="project" value="InterPro"/>
</dbReference>
<organism evidence="4 5">
    <name type="scientific">Pedobacter nutrimenti</name>
    <dbReference type="NCBI Taxonomy" id="1241337"/>
    <lineage>
        <taxon>Bacteria</taxon>
        <taxon>Pseudomonadati</taxon>
        <taxon>Bacteroidota</taxon>
        <taxon>Sphingobacteriia</taxon>
        <taxon>Sphingobacteriales</taxon>
        <taxon>Sphingobacteriaceae</taxon>
        <taxon>Pedobacter</taxon>
    </lineage>
</organism>
<keyword evidence="5" id="KW-1185">Reference proteome</keyword>
<sequence length="157" mass="17675">MKNLISAVVFLLFVYSAKAQDVSPSMPDFKFYTAGGAGFTKQQVPGGKGSLIVFFDATCPHCQKVVSALSKKVKELSKVNVYLVSLDEFRTIDYFMEHYGKALTGLKNVTLLQDKDHIFIPLFKPSKYPSVYVYAANKKLKFYTSGEIEVNEIFNKF</sequence>
<evidence type="ECO:0000256" key="1">
    <source>
        <dbReference type="ARBA" id="ARBA00023284"/>
    </source>
</evidence>
<dbReference type="EMBL" id="QKLU01000004">
    <property type="protein sequence ID" value="PYF73946.1"/>
    <property type="molecule type" value="Genomic_DNA"/>
</dbReference>
<name>A0A318UC40_9SPHI</name>
<protein>
    <submittedName>
        <fullName evidence="4">AhpC/TSA family protein</fullName>
    </submittedName>
</protein>
<feature type="domain" description="Thioredoxin" evidence="3">
    <location>
        <begin position="20"/>
        <end position="157"/>
    </location>
</feature>
<dbReference type="Gene3D" id="3.40.30.10">
    <property type="entry name" value="Glutaredoxin"/>
    <property type="match status" value="1"/>
</dbReference>
<proteinExistence type="predicted"/>
<feature type="chain" id="PRO_5016329576" evidence="2">
    <location>
        <begin position="20"/>
        <end position="157"/>
    </location>
</feature>
<dbReference type="InterPro" id="IPR011767">
    <property type="entry name" value="GLR_AS"/>
</dbReference>
<dbReference type="SUPFAM" id="SSF52833">
    <property type="entry name" value="Thioredoxin-like"/>
    <property type="match status" value="1"/>
</dbReference>
<dbReference type="PROSITE" id="PS00195">
    <property type="entry name" value="GLUTAREDOXIN_1"/>
    <property type="match status" value="1"/>
</dbReference>
<dbReference type="InterPro" id="IPR017937">
    <property type="entry name" value="Thioredoxin_CS"/>
</dbReference>
<evidence type="ECO:0000259" key="3">
    <source>
        <dbReference type="PROSITE" id="PS51352"/>
    </source>
</evidence>
<dbReference type="RefSeq" id="WP_110830704.1">
    <property type="nucleotide sequence ID" value="NZ_QKLU01000004.1"/>
</dbReference>
<accession>A0A318UC40</accession>